<feature type="domain" description="Nephrocystin 3-like N-terminal" evidence="4">
    <location>
        <begin position="62"/>
        <end position="224"/>
    </location>
</feature>
<reference evidence="5 6" key="1">
    <citation type="submission" date="2018-11" db="EMBL/GenBank/DDBJ databases">
        <title>Genome sequence and assembly of Colletotrichum sidae.</title>
        <authorList>
            <person name="Gan P."/>
            <person name="Shirasu K."/>
        </authorList>
    </citation>
    <scope>NUCLEOTIDE SEQUENCE [LARGE SCALE GENOMIC DNA]</scope>
    <source>
        <strain evidence="5 6">CBS 518.97</strain>
    </source>
</reference>
<dbReference type="PANTHER" id="PTHR10039:SF14">
    <property type="entry name" value="NACHT DOMAIN-CONTAINING PROTEIN"/>
    <property type="match status" value="1"/>
</dbReference>
<name>A0A4R8T414_9PEZI</name>
<dbReference type="PANTHER" id="PTHR10039">
    <property type="entry name" value="AMELOGENIN"/>
    <property type="match status" value="1"/>
</dbReference>
<dbReference type="Pfam" id="PF22939">
    <property type="entry name" value="WHD_GPIID"/>
    <property type="match status" value="1"/>
</dbReference>
<feature type="repeat" description="ANK" evidence="2">
    <location>
        <begin position="499"/>
        <end position="532"/>
    </location>
</feature>
<evidence type="ECO:0000256" key="1">
    <source>
        <dbReference type="ARBA" id="ARBA00022737"/>
    </source>
</evidence>
<keyword evidence="2" id="KW-0040">ANK repeat</keyword>
<dbReference type="InterPro" id="IPR054471">
    <property type="entry name" value="GPIID_WHD"/>
</dbReference>
<evidence type="ECO:0000259" key="4">
    <source>
        <dbReference type="Pfam" id="PF24883"/>
    </source>
</evidence>
<protein>
    <submittedName>
        <fullName evidence="5">Vegetative incompatibility protein HET-E-1</fullName>
    </submittedName>
</protein>
<evidence type="ECO:0000259" key="3">
    <source>
        <dbReference type="Pfam" id="PF22939"/>
    </source>
</evidence>
<evidence type="ECO:0000313" key="5">
    <source>
        <dbReference type="EMBL" id="TEA11351.1"/>
    </source>
</evidence>
<accession>A0A4R8T414</accession>
<evidence type="ECO:0000313" key="6">
    <source>
        <dbReference type="Proteomes" id="UP000295604"/>
    </source>
</evidence>
<keyword evidence="1" id="KW-0677">Repeat</keyword>
<feature type="repeat" description="ANK" evidence="2">
    <location>
        <begin position="567"/>
        <end position="599"/>
    </location>
</feature>
<dbReference type="SUPFAM" id="SSF48403">
    <property type="entry name" value="Ankyrin repeat"/>
    <property type="match status" value="1"/>
</dbReference>
<dbReference type="InterPro" id="IPR002110">
    <property type="entry name" value="Ankyrin_rpt"/>
</dbReference>
<dbReference type="SUPFAM" id="SSF52540">
    <property type="entry name" value="P-loop containing nucleoside triphosphate hydrolases"/>
    <property type="match status" value="1"/>
</dbReference>
<evidence type="ECO:0000256" key="2">
    <source>
        <dbReference type="PROSITE-ProRule" id="PRU00023"/>
    </source>
</evidence>
<dbReference type="AlphaFoldDB" id="A0A4R8T414"/>
<sequence>MSTTSDDDAVLISRDDVSNYNPHHILPESPETIQGIRAWLGPTAYADKGSEHSKHLASLAEGTGDWVTGSNAYTHWLEDEDQGLLWIKGVPGAGKSVLAAKITRDLSVQNPGTPVLYFFFRQIIDANHETVALLKDWLDQILEYSPPLQKRLKNYVTSGRPIASVSVPDLWKDLRAAVTGLHGKVFCVADALDEMDAGHDAFLQALSQLSSWKPGKVKVLITSRPVPAVEIPLRLSKGLHIRLQHDLVDGDISRYVRARLQTSDMTPEDQRVIREAIPGRANGLFLYAKLAMDSFLEPGANVGEVLESLPSDMNAMYAELLGEHSRRTGIQDNVQLLILQWATHATRPLRLLQMAEAIRVASHELAGTDLRTTKDLIRTACGPLLELLPDETLSVVHHSLTEYLKGETRTLEAAVLYCAYSKTTSHNDTQRTNMQTNLAYPFFAYAASNWHVHLARSMKVGHSEVETSSVLDVFFHNDGLGDRWLDHYWDEIRKQDGHQGITPLHVAARYGLCGWAHHLIASKGLDINVVDAEGKTPLFWAAEFGVDDVVRVLVAAGASVDQDDTVNGYKPLHKAAQNNHPNVVTALLEAGASPTTEKT</sequence>
<dbReference type="Pfam" id="PF12796">
    <property type="entry name" value="Ank_2"/>
    <property type="match status" value="1"/>
</dbReference>
<feature type="repeat" description="ANK" evidence="2">
    <location>
        <begin position="533"/>
        <end position="565"/>
    </location>
</feature>
<dbReference type="SMART" id="SM00248">
    <property type="entry name" value="ANK"/>
    <property type="match status" value="3"/>
</dbReference>
<dbReference type="InterPro" id="IPR036770">
    <property type="entry name" value="Ankyrin_rpt-contain_sf"/>
</dbReference>
<feature type="domain" description="GPI inositol-deacylase winged helix" evidence="3">
    <location>
        <begin position="337"/>
        <end position="414"/>
    </location>
</feature>
<dbReference type="Pfam" id="PF24883">
    <property type="entry name" value="NPHP3_N"/>
    <property type="match status" value="1"/>
</dbReference>
<keyword evidence="6" id="KW-1185">Reference proteome</keyword>
<gene>
    <name evidence="5" type="primary">HET-E1-0</name>
    <name evidence="5" type="ORF">C8034_v007527</name>
</gene>
<dbReference type="Gene3D" id="3.40.50.300">
    <property type="entry name" value="P-loop containing nucleotide triphosphate hydrolases"/>
    <property type="match status" value="1"/>
</dbReference>
<dbReference type="Proteomes" id="UP000295604">
    <property type="component" value="Unassembled WGS sequence"/>
</dbReference>
<comment type="caution">
    <text evidence="5">The sequence shown here is derived from an EMBL/GenBank/DDBJ whole genome shotgun (WGS) entry which is preliminary data.</text>
</comment>
<dbReference type="PROSITE" id="PS50297">
    <property type="entry name" value="ANK_REP_REGION"/>
    <property type="match status" value="3"/>
</dbReference>
<dbReference type="PROSITE" id="PS50088">
    <property type="entry name" value="ANK_REPEAT"/>
    <property type="match status" value="3"/>
</dbReference>
<dbReference type="InterPro" id="IPR027417">
    <property type="entry name" value="P-loop_NTPase"/>
</dbReference>
<organism evidence="5 6">
    <name type="scientific">Colletotrichum sidae</name>
    <dbReference type="NCBI Taxonomy" id="1347389"/>
    <lineage>
        <taxon>Eukaryota</taxon>
        <taxon>Fungi</taxon>
        <taxon>Dikarya</taxon>
        <taxon>Ascomycota</taxon>
        <taxon>Pezizomycotina</taxon>
        <taxon>Sordariomycetes</taxon>
        <taxon>Hypocreomycetidae</taxon>
        <taxon>Glomerellales</taxon>
        <taxon>Glomerellaceae</taxon>
        <taxon>Colletotrichum</taxon>
        <taxon>Colletotrichum orbiculare species complex</taxon>
    </lineage>
</organism>
<dbReference type="EMBL" id="QAPF01000344">
    <property type="protein sequence ID" value="TEA11351.1"/>
    <property type="molecule type" value="Genomic_DNA"/>
</dbReference>
<dbReference type="InterPro" id="IPR056884">
    <property type="entry name" value="NPHP3-like_N"/>
</dbReference>
<proteinExistence type="predicted"/>
<dbReference type="Gene3D" id="1.25.40.20">
    <property type="entry name" value="Ankyrin repeat-containing domain"/>
    <property type="match status" value="1"/>
</dbReference>